<dbReference type="GO" id="GO:0005886">
    <property type="term" value="C:plasma membrane"/>
    <property type="evidence" value="ECO:0007669"/>
    <property type="project" value="UniProtKB-SubCell"/>
</dbReference>
<dbReference type="InterPro" id="IPR002758">
    <property type="entry name" value="Cation_antiport_E"/>
</dbReference>
<dbReference type="GO" id="GO:0008324">
    <property type="term" value="F:monoatomic cation transmembrane transporter activity"/>
    <property type="evidence" value="ECO:0007669"/>
    <property type="project" value="InterPro"/>
</dbReference>
<dbReference type="OrthoDB" id="9807187at2"/>
<evidence type="ECO:0000256" key="4">
    <source>
        <dbReference type="ARBA" id="ARBA00022692"/>
    </source>
</evidence>
<comment type="caution">
    <text evidence="7">The sequence shown here is derived from an EMBL/GenBank/DDBJ whole genome shotgun (WGS) entry which is preliminary data.</text>
</comment>
<keyword evidence="4" id="KW-0812">Transmembrane</keyword>
<comment type="similarity">
    <text evidence="2">Belongs to the CPA3 antiporters (TC 2.A.63) subunit E family.</text>
</comment>
<evidence type="ECO:0000256" key="1">
    <source>
        <dbReference type="ARBA" id="ARBA00004651"/>
    </source>
</evidence>
<dbReference type="RefSeq" id="WP_115593894.1">
    <property type="nucleotide sequence ID" value="NZ_QRHA01000009.1"/>
</dbReference>
<dbReference type="Pfam" id="PF01899">
    <property type="entry name" value="MNHE"/>
    <property type="match status" value="1"/>
</dbReference>
<reference evidence="8" key="1">
    <citation type="submission" date="2018-08" db="EMBL/GenBank/DDBJ databases">
        <authorList>
            <person name="Zhang J."/>
            <person name="Du Z.-J."/>
        </authorList>
    </citation>
    <scope>NUCLEOTIDE SEQUENCE [LARGE SCALE GENOMIC DNA]</scope>
    <source>
        <strain evidence="8">KCTC 52655</strain>
    </source>
</reference>
<evidence type="ECO:0000313" key="8">
    <source>
        <dbReference type="Proteomes" id="UP000256561"/>
    </source>
</evidence>
<dbReference type="PANTHER" id="PTHR34584:SF1">
    <property type="entry name" value="NA(+)_H(+) ANTIPORTER SUBUNIT E1"/>
    <property type="match status" value="1"/>
</dbReference>
<evidence type="ECO:0000256" key="3">
    <source>
        <dbReference type="ARBA" id="ARBA00022475"/>
    </source>
</evidence>
<evidence type="ECO:0000256" key="2">
    <source>
        <dbReference type="ARBA" id="ARBA00006228"/>
    </source>
</evidence>
<keyword evidence="5" id="KW-1133">Transmembrane helix</keyword>
<gene>
    <name evidence="7" type="ORF">DXV75_13250</name>
</gene>
<dbReference type="AlphaFoldDB" id="A0A3D8M4W3"/>
<dbReference type="Proteomes" id="UP000256561">
    <property type="component" value="Unassembled WGS sequence"/>
</dbReference>
<comment type="subcellular location">
    <subcellularLocation>
        <location evidence="1">Cell membrane</location>
        <topology evidence="1">Multi-pass membrane protein</topology>
    </subcellularLocation>
</comment>
<dbReference type="EMBL" id="QRHA01000009">
    <property type="protein sequence ID" value="RDV24648.1"/>
    <property type="molecule type" value="Genomic_DNA"/>
</dbReference>
<accession>A0A3D8M4W3</accession>
<evidence type="ECO:0000256" key="5">
    <source>
        <dbReference type="ARBA" id="ARBA00022989"/>
    </source>
</evidence>
<dbReference type="PANTHER" id="PTHR34584">
    <property type="entry name" value="NA(+)/H(+) ANTIPORTER SUBUNIT E1"/>
    <property type="match status" value="1"/>
</dbReference>
<name>A0A3D8M4W3_9ALTE</name>
<keyword evidence="8" id="KW-1185">Reference proteome</keyword>
<keyword evidence="6" id="KW-0472">Membrane</keyword>
<sequence length="166" mass="18363">MAHKLRLFLTLFALWLLLSGHYNALMLGFGGISVAFVCWLTLRMDSVDKQHFVLPLTPAIPVYLARLSKRIVLSNIDVILRIMGLRPLTPRLVELSLPFSDPLNKVIYANAITLTPGSASITMSDNKLLVHTLSDDSARDLLLGDMLSIMPFQSTEQSLSLNKGEG</sequence>
<proteinExistence type="inferred from homology"/>
<evidence type="ECO:0000256" key="6">
    <source>
        <dbReference type="ARBA" id="ARBA00023136"/>
    </source>
</evidence>
<evidence type="ECO:0000313" key="7">
    <source>
        <dbReference type="EMBL" id="RDV24648.1"/>
    </source>
</evidence>
<keyword evidence="3" id="KW-1003">Cell membrane</keyword>
<organism evidence="7 8">
    <name type="scientific">Alteromonas aestuariivivens</name>
    <dbReference type="NCBI Taxonomy" id="1938339"/>
    <lineage>
        <taxon>Bacteria</taxon>
        <taxon>Pseudomonadati</taxon>
        <taxon>Pseudomonadota</taxon>
        <taxon>Gammaproteobacteria</taxon>
        <taxon>Alteromonadales</taxon>
        <taxon>Alteromonadaceae</taxon>
        <taxon>Alteromonas/Salinimonas group</taxon>
        <taxon>Alteromonas</taxon>
    </lineage>
</organism>
<protein>
    <submittedName>
        <fullName evidence="7">Cation transporter</fullName>
    </submittedName>
</protein>